<evidence type="ECO:0000259" key="5">
    <source>
        <dbReference type="PROSITE" id="PS50931"/>
    </source>
</evidence>
<sequence>MERLNDITVFIQVVESGSFTLAAEKLGISKSVVSKYVTRLENGLGARLLNRSTRRLSLTEVGRNYFEQCKYGLEAIERAEAEVTKLQKAPLGVLRVNVPMSFGILHIAPLLPEFQQKYPGVTVDMVLEDRQVDLIDEGVDLAIRIAEMTDSSLVARRLGPCRHVVCASPAYLAENGIPSTPEELQVHNAICYRYHDSPTSWRFIDPDGAHISVQVSGSIQVNNSLALKQVLLAGGGIALTPTFVVGDELRTGTLQEVVSRYRKNQLSIYAVYPQRRHLSPKVTSFVDFLAERISEYPTWDQSHTNAVSELQQHSIEKL</sequence>
<evidence type="ECO:0000313" key="7">
    <source>
        <dbReference type="Proteomes" id="UP000629025"/>
    </source>
</evidence>
<dbReference type="InterPro" id="IPR000847">
    <property type="entry name" value="LysR_HTH_N"/>
</dbReference>
<gene>
    <name evidence="6" type="ORF">GCM10011352_04550</name>
</gene>
<dbReference type="InterPro" id="IPR005119">
    <property type="entry name" value="LysR_subst-bd"/>
</dbReference>
<dbReference type="InterPro" id="IPR058163">
    <property type="entry name" value="LysR-type_TF_proteobact-type"/>
</dbReference>
<dbReference type="Pfam" id="PF00126">
    <property type="entry name" value="HTH_1"/>
    <property type="match status" value="1"/>
</dbReference>
<dbReference type="PANTHER" id="PTHR30537">
    <property type="entry name" value="HTH-TYPE TRANSCRIPTIONAL REGULATOR"/>
    <property type="match status" value="1"/>
</dbReference>
<comment type="caution">
    <text evidence="6">The sequence shown here is derived from an EMBL/GenBank/DDBJ whole genome shotgun (WGS) entry which is preliminary data.</text>
</comment>
<reference evidence="7" key="1">
    <citation type="journal article" date="2019" name="Int. J. Syst. Evol. Microbiol.">
        <title>The Global Catalogue of Microorganisms (GCM) 10K type strain sequencing project: providing services to taxonomists for standard genome sequencing and annotation.</title>
        <authorList>
            <consortium name="The Broad Institute Genomics Platform"/>
            <consortium name="The Broad Institute Genome Sequencing Center for Infectious Disease"/>
            <person name="Wu L."/>
            <person name="Ma J."/>
        </authorList>
    </citation>
    <scope>NUCLEOTIDE SEQUENCE [LARGE SCALE GENOMIC DNA]</scope>
    <source>
        <strain evidence="7">CGMCC 1.15341</strain>
    </source>
</reference>
<keyword evidence="3" id="KW-0238">DNA-binding</keyword>
<dbReference type="Gene3D" id="3.40.190.290">
    <property type="match status" value="1"/>
</dbReference>
<proteinExistence type="inferred from homology"/>
<dbReference type="RefSeq" id="WP_188745474.1">
    <property type="nucleotide sequence ID" value="NZ_BMIJ01000001.1"/>
</dbReference>
<dbReference type="SUPFAM" id="SSF46785">
    <property type="entry name" value="Winged helix' DNA-binding domain"/>
    <property type="match status" value="1"/>
</dbReference>
<dbReference type="Gene3D" id="1.10.10.10">
    <property type="entry name" value="Winged helix-like DNA-binding domain superfamily/Winged helix DNA-binding domain"/>
    <property type="match status" value="1"/>
</dbReference>
<accession>A0ABQ1JZ32</accession>
<name>A0ABQ1JZ32_9GAMM</name>
<dbReference type="Pfam" id="PF03466">
    <property type="entry name" value="LysR_substrate"/>
    <property type="match status" value="1"/>
</dbReference>
<keyword evidence="7" id="KW-1185">Reference proteome</keyword>
<dbReference type="PROSITE" id="PS50931">
    <property type="entry name" value="HTH_LYSR"/>
    <property type="match status" value="1"/>
</dbReference>
<dbReference type="SUPFAM" id="SSF53850">
    <property type="entry name" value="Periplasmic binding protein-like II"/>
    <property type="match status" value="1"/>
</dbReference>
<keyword evidence="4" id="KW-0804">Transcription</keyword>
<dbReference type="Proteomes" id="UP000629025">
    <property type="component" value="Unassembled WGS sequence"/>
</dbReference>
<evidence type="ECO:0000256" key="1">
    <source>
        <dbReference type="ARBA" id="ARBA00009437"/>
    </source>
</evidence>
<protein>
    <submittedName>
        <fullName evidence="6">Transcriptional regulator</fullName>
    </submittedName>
</protein>
<dbReference type="PANTHER" id="PTHR30537:SF35">
    <property type="entry name" value="TRANSCRIPTIONAL REGULATORY PROTEIN"/>
    <property type="match status" value="1"/>
</dbReference>
<comment type="similarity">
    <text evidence="1">Belongs to the LysR transcriptional regulatory family.</text>
</comment>
<evidence type="ECO:0000256" key="3">
    <source>
        <dbReference type="ARBA" id="ARBA00023125"/>
    </source>
</evidence>
<organism evidence="6 7">
    <name type="scientific">Marinobacterium zhoushanense</name>
    <dbReference type="NCBI Taxonomy" id="1679163"/>
    <lineage>
        <taxon>Bacteria</taxon>
        <taxon>Pseudomonadati</taxon>
        <taxon>Pseudomonadota</taxon>
        <taxon>Gammaproteobacteria</taxon>
        <taxon>Oceanospirillales</taxon>
        <taxon>Oceanospirillaceae</taxon>
        <taxon>Marinobacterium</taxon>
    </lineage>
</organism>
<feature type="domain" description="HTH lysR-type" evidence="5">
    <location>
        <begin position="1"/>
        <end position="59"/>
    </location>
</feature>
<dbReference type="InterPro" id="IPR036388">
    <property type="entry name" value="WH-like_DNA-bd_sf"/>
</dbReference>
<dbReference type="EMBL" id="BMIJ01000001">
    <property type="protein sequence ID" value="GGB81865.1"/>
    <property type="molecule type" value="Genomic_DNA"/>
</dbReference>
<evidence type="ECO:0000313" key="6">
    <source>
        <dbReference type="EMBL" id="GGB81865.1"/>
    </source>
</evidence>
<evidence type="ECO:0000256" key="4">
    <source>
        <dbReference type="ARBA" id="ARBA00023163"/>
    </source>
</evidence>
<evidence type="ECO:0000256" key="2">
    <source>
        <dbReference type="ARBA" id="ARBA00023015"/>
    </source>
</evidence>
<dbReference type="InterPro" id="IPR036390">
    <property type="entry name" value="WH_DNA-bd_sf"/>
</dbReference>
<keyword evidence="2" id="KW-0805">Transcription regulation</keyword>
<dbReference type="CDD" id="cd08422">
    <property type="entry name" value="PBP2_CrgA_like"/>
    <property type="match status" value="1"/>
</dbReference>